<accession>A0AAE0DQJ7</accession>
<evidence type="ECO:0000256" key="1">
    <source>
        <dbReference type="SAM" id="Phobius"/>
    </source>
</evidence>
<reference evidence="2" key="1">
    <citation type="journal article" date="2023" name="Plant J.">
        <title>Genome sequences and population genomics provide insights into the demographic history, inbreeding, and mutation load of two 'living fossil' tree species of Dipteronia.</title>
        <authorList>
            <person name="Feng Y."/>
            <person name="Comes H.P."/>
            <person name="Chen J."/>
            <person name="Zhu S."/>
            <person name="Lu R."/>
            <person name="Zhang X."/>
            <person name="Li P."/>
            <person name="Qiu J."/>
            <person name="Olsen K.M."/>
            <person name="Qiu Y."/>
        </authorList>
    </citation>
    <scope>NUCLEOTIDE SEQUENCE</scope>
    <source>
        <strain evidence="2">NBL</strain>
    </source>
</reference>
<dbReference type="Proteomes" id="UP001281410">
    <property type="component" value="Unassembled WGS sequence"/>
</dbReference>
<comment type="caution">
    <text evidence="2">The sequence shown here is derived from an EMBL/GenBank/DDBJ whole genome shotgun (WGS) entry which is preliminary data.</text>
</comment>
<dbReference type="AlphaFoldDB" id="A0AAE0DQJ7"/>
<feature type="transmembrane region" description="Helical" evidence="1">
    <location>
        <begin position="20"/>
        <end position="39"/>
    </location>
</feature>
<evidence type="ECO:0000313" key="3">
    <source>
        <dbReference type="Proteomes" id="UP001281410"/>
    </source>
</evidence>
<evidence type="ECO:0000313" key="2">
    <source>
        <dbReference type="EMBL" id="KAK3182746.1"/>
    </source>
</evidence>
<protein>
    <submittedName>
        <fullName evidence="2">Uncharacterized protein</fullName>
    </submittedName>
</protein>
<name>A0AAE0DQJ7_9ROSI</name>
<dbReference type="EMBL" id="JANJYJ010000010">
    <property type="protein sequence ID" value="KAK3182746.1"/>
    <property type="molecule type" value="Genomic_DNA"/>
</dbReference>
<proteinExistence type="predicted"/>
<keyword evidence="3" id="KW-1185">Reference proteome</keyword>
<keyword evidence="1" id="KW-0812">Transmembrane</keyword>
<organism evidence="2 3">
    <name type="scientific">Dipteronia sinensis</name>
    <dbReference type="NCBI Taxonomy" id="43782"/>
    <lineage>
        <taxon>Eukaryota</taxon>
        <taxon>Viridiplantae</taxon>
        <taxon>Streptophyta</taxon>
        <taxon>Embryophyta</taxon>
        <taxon>Tracheophyta</taxon>
        <taxon>Spermatophyta</taxon>
        <taxon>Magnoliopsida</taxon>
        <taxon>eudicotyledons</taxon>
        <taxon>Gunneridae</taxon>
        <taxon>Pentapetalae</taxon>
        <taxon>rosids</taxon>
        <taxon>malvids</taxon>
        <taxon>Sapindales</taxon>
        <taxon>Sapindaceae</taxon>
        <taxon>Hippocastanoideae</taxon>
        <taxon>Acereae</taxon>
        <taxon>Dipteronia</taxon>
    </lineage>
</organism>
<sequence length="246" mass="28822">MLAMLLWKANIIEKLLKLKWYIWVIIFLTIDLSFSSLTMRDKRDWEKGGRGFRFEHFWLKDDDCEDIVKEAWAEYGMVNSVEDLKGKLAWCAAELEAWSKLKFGSLRKKINMKQEELETLFESSHEPGSREKICRAEKELEGLLAREELYWRQRSKVDWLMEGDRNSKLFHAKASARKRKNTISMLVDDEGRIQTSEEDITHTVCSFFSQLFQSDNPCREELDEATVGLSCKINSHMNEIISGPLI</sequence>
<keyword evidence="1" id="KW-1133">Transmembrane helix</keyword>
<keyword evidence="1" id="KW-0472">Membrane</keyword>
<gene>
    <name evidence="2" type="ORF">Dsin_030032</name>
</gene>